<feature type="domain" description="Ketosynthase family 3 (KS3)" evidence="4">
    <location>
        <begin position="13"/>
        <end position="426"/>
    </location>
</feature>
<dbReference type="Proteomes" id="UP001501265">
    <property type="component" value="Unassembled WGS sequence"/>
</dbReference>
<dbReference type="EMBL" id="BAABIG010000025">
    <property type="protein sequence ID" value="GAA4799825.1"/>
    <property type="molecule type" value="Genomic_DNA"/>
</dbReference>
<organism evidence="5 6">
    <name type="scientific">Streptomyces ziwulingensis</name>
    <dbReference type="NCBI Taxonomy" id="1045501"/>
    <lineage>
        <taxon>Bacteria</taxon>
        <taxon>Bacillati</taxon>
        <taxon>Actinomycetota</taxon>
        <taxon>Actinomycetes</taxon>
        <taxon>Kitasatosporales</taxon>
        <taxon>Streptomycetaceae</taxon>
        <taxon>Streptomyces</taxon>
    </lineage>
</organism>
<dbReference type="InterPro" id="IPR014030">
    <property type="entry name" value="Ketoacyl_synth_N"/>
</dbReference>
<protein>
    <submittedName>
        <fullName evidence="5">Beta-ketoacyl-[acyl-carrier-protein] synthase family protein</fullName>
    </submittedName>
</protein>
<evidence type="ECO:0000259" key="4">
    <source>
        <dbReference type="PROSITE" id="PS52004"/>
    </source>
</evidence>
<dbReference type="NCBIfam" id="NF005589">
    <property type="entry name" value="PRK07314.1"/>
    <property type="match status" value="1"/>
</dbReference>
<dbReference type="Pfam" id="PF02801">
    <property type="entry name" value="Ketoacyl-synt_C"/>
    <property type="match status" value="1"/>
</dbReference>
<evidence type="ECO:0000313" key="6">
    <source>
        <dbReference type="Proteomes" id="UP001501265"/>
    </source>
</evidence>
<accession>A0ABP9BSJ0</accession>
<dbReference type="CDD" id="cd00834">
    <property type="entry name" value="KAS_I_II"/>
    <property type="match status" value="1"/>
</dbReference>
<comment type="similarity">
    <text evidence="1 3">Belongs to the thiolase-like superfamily. Beta-ketoacyl-ACP synthases family.</text>
</comment>
<dbReference type="InterPro" id="IPR020841">
    <property type="entry name" value="PKS_Beta-ketoAc_synthase_dom"/>
</dbReference>
<reference evidence="6" key="1">
    <citation type="journal article" date="2019" name="Int. J. Syst. Evol. Microbiol.">
        <title>The Global Catalogue of Microorganisms (GCM) 10K type strain sequencing project: providing services to taxonomists for standard genome sequencing and annotation.</title>
        <authorList>
            <consortium name="The Broad Institute Genomics Platform"/>
            <consortium name="The Broad Institute Genome Sequencing Center for Infectious Disease"/>
            <person name="Wu L."/>
            <person name="Ma J."/>
        </authorList>
    </citation>
    <scope>NUCLEOTIDE SEQUENCE [LARGE SCALE GENOMIC DNA]</scope>
    <source>
        <strain evidence="6">JCM 18081</strain>
    </source>
</reference>
<dbReference type="RefSeq" id="WP_345620084.1">
    <property type="nucleotide sequence ID" value="NZ_BAABIG010000025.1"/>
</dbReference>
<sequence length="428" mass="43102">MSPWRAAAPDRHRTEAVVTGLGMTTALGGDVPSTWTALLEGACGVERVDYGVPGGPAQIYPAAPAAVDPASVLSPVKVSHCDRSAQFALVAAREALRDAGLPDGPSLVERGSRVVVAVGVGLGGLLSILEQNRRLEAGGPARVSPRAIPVMLPNHPAAEVGLLVGARAGVHTPVSACASGAEAVAQALELIRDGRADVVVAGGAEAGLHPLVFAGFARLRALSRLSEDPDRASRPFDADRDGFVMGEGAGILVVESAEHAAARGARVHCRLTGAGITNDSHHVAQPAPGGTGCAAAVSAALHDAGLEPADVRHVNAHATSTPVGDLCEAQALHTAFGKALHDVAVSAPKAALGHTLGAAGAIEAVTTVLALRERTAPPTRSLERVDPAIELNVVGRHPESLPSGPLAAVSTSIGFGGHNVALAFANAS</sequence>
<proteinExistence type="inferred from homology"/>
<keyword evidence="6" id="KW-1185">Reference proteome</keyword>
<evidence type="ECO:0000313" key="5">
    <source>
        <dbReference type="EMBL" id="GAA4799825.1"/>
    </source>
</evidence>
<keyword evidence="2 3" id="KW-0808">Transferase</keyword>
<comment type="caution">
    <text evidence="5">The sequence shown here is derived from an EMBL/GenBank/DDBJ whole genome shotgun (WGS) entry which is preliminary data.</text>
</comment>
<dbReference type="SMART" id="SM00825">
    <property type="entry name" value="PKS_KS"/>
    <property type="match status" value="1"/>
</dbReference>
<evidence type="ECO:0000256" key="1">
    <source>
        <dbReference type="ARBA" id="ARBA00008467"/>
    </source>
</evidence>
<evidence type="ECO:0000256" key="2">
    <source>
        <dbReference type="ARBA" id="ARBA00022679"/>
    </source>
</evidence>
<dbReference type="PANTHER" id="PTHR11712">
    <property type="entry name" value="POLYKETIDE SYNTHASE-RELATED"/>
    <property type="match status" value="1"/>
</dbReference>
<dbReference type="InterPro" id="IPR016039">
    <property type="entry name" value="Thiolase-like"/>
</dbReference>
<dbReference type="PROSITE" id="PS52004">
    <property type="entry name" value="KS3_2"/>
    <property type="match status" value="1"/>
</dbReference>
<dbReference type="Pfam" id="PF00109">
    <property type="entry name" value="ketoacyl-synt"/>
    <property type="match status" value="1"/>
</dbReference>
<dbReference type="PANTHER" id="PTHR11712:SF336">
    <property type="entry name" value="3-OXOACYL-[ACYL-CARRIER-PROTEIN] SYNTHASE, MITOCHONDRIAL"/>
    <property type="match status" value="1"/>
</dbReference>
<dbReference type="InterPro" id="IPR000794">
    <property type="entry name" value="Beta-ketoacyl_synthase"/>
</dbReference>
<name>A0ABP9BSJ0_9ACTN</name>
<gene>
    <name evidence="5" type="ORF">GCM10023220_30070</name>
</gene>
<evidence type="ECO:0000256" key="3">
    <source>
        <dbReference type="RuleBase" id="RU003694"/>
    </source>
</evidence>
<dbReference type="Gene3D" id="3.40.47.10">
    <property type="match status" value="1"/>
</dbReference>
<dbReference type="InterPro" id="IPR014031">
    <property type="entry name" value="Ketoacyl_synth_C"/>
</dbReference>
<dbReference type="SUPFAM" id="SSF53901">
    <property type="entry name" value="Thiolase-like"/>
    <property type="match status" value="2"/>
</dbReference>